<evidence type="ECO:0000313" key="1">
    <source>
        <dbReference type="EMBL" id="SDP90634.1"/>
    </source>
</evidence>
<dbReference type="EMBL" id="FNJB01000022">
    <property type="protein sequence ID" value="SDP90634.1"/>
    <property type="molecule type" value="Genomic_DNA"/>
</dbReference>
<keyword evidence="2" id="KW-1185">Reference proteome</keyword>
<evidence type="ECO:0000313" key="2">
    <source>
        <dbReference type="Proteomes" id="UP000199651"/>
    </source>
</evidence>
<name>A0A1H0WIT0_9PSEU</name>
<dbReference type="AlphaFoldDB" id="A0A1H0WIT0"/>
<sequence length="87" mass="9959">MAFAQEIANGYISLDFGVYFDGKMPSVPLWAEMSLDLVSQRKQTDWISVNLGKKPRIQRGNLHFEGILTGMGNHVDTVWRAYFELDH</sequence>
<accession>A0A1H0WIT0</accession>
<gene>
    <name evidence="1" type="ORF">SAMN05192558_12216</name>
</gene>
<organism evidence="1 2">
    <name type="scientific">Actinokineospora alba</name>
    <dbReference type="NCBI Taxonomy" id="504798"/>
    <lineage>
        <taxon>Bacteria</taxon>
        <taxon>Bacillati</taxon>
        <taxon>Actinomycetota</taxon>
        <taxon>Actinomycetes</taxon>
        <taxon>Pseudonocardiales</taxon>
        <taxon>Pseudonocardiaceae</taxon>
        <taxon>Actinokineospora</taxon>
    </lineage>
</organism>
<dbReference type="STRING" id="504798.SAMN05421871_101684"/>
<reference evidence="2" key="1">
    <citation type="submission" date="2016-10" db="EMBL/GenBank/DDBJ databases">
        <authorList>
            <person name="Varghese N."/>
            <person name="Submissions S."/>
        </authorList>
    </citation>
    <scope>NUCLEOTIDE SEQUENCE [LARGE SCALE GENOMIC DNA]</scope>
    <source>
        <strain evidence="2">IBRC-M 10655</strain>
    </source>
</reference>
<proteinExistence type="predicted"/>
<protein>
    <submittedName>
        <fullName evidence="1">Uncharacterized protein</fullName>
    </submittedName>
</protein>
<dbReference type="Proteomes" id="UP000199651">
    <property type="component" value="Unassembled WGS sequence"/>
</dbReference>